<organism evidence="2 3">
    <name type="scientific">Halopseudomonas xinjiangensis</name>
    <dbReference type="NCBI Taxonomy" id="487184"/>
    <lineage>
        <taxon>Bacteria</taxon>
        <taxon>Pseudomonadati</taxon>
        <taxon>Pseudomonadota</taxon>
        <taxon>Gammaproteobacteria</taxon>
        <taxon>Pseudomonadales</taxon>
        <taxon>Pseudomonadaceae</taxon>
        <taxon>Halopseudomonas</taxon>
    </lineage>
</organism>
<evidence type="ECO:0000259" key="1">
    <source>
        <dbReference type="Pfam" id="PF13524"/>
    </source>
</evidence>
<keyword evidence="3" id="KW-1185">Reference proteome</keyword>
<evidence type="ECO:0000313" key="3">
    <source>
        <dbReference type="Proteomes" id="UP000243207"/>
    </source>
</evidence>
<reference evidence="3" key="1">
    <citation type="submission" date="2016-10" db="EMBL/GenBank/DDBJ databases">
        <authorList>
            <person name="Varghese N."/>
            <person name="Submissions S."/>
        </authorList>
    </citation>
    <scope>NUCLEOTIDE SEQUENCE [LARGE SCALE GENOMIC DNA]</scope>
    <source>
        <strain evidence="3">NRRL B-51270</strain>
    </source>
</reference>
<feature type="domain" description="Spore protein YkvP/CgeB glycosyl transferase-like" evidence="1">
    <location>
        <begin position="183"/>
        <end position="286"/>
    </location>
</feature>
<accession>A0A1H1M0A0</accession>
<dbReference type="AlphaFoldDB" id="A0A1H1M0A0"/>
<dbReference type="GO" id="GO:0016740">
    <property type="term" value="F:transferase activity"/>
    <property type="evidence" value="ECO:0007669"/>
    <property type="project" value="UniProtKB-KW"/>
</dbReference>
<gene>
    <name evidence="2" type="ORF">SAMN05216421_0341</name>
</gene>
<dbReference type="Gene3D" id="3.40.50.2000">
    <property type="entry name" value="Glycogen Phosphorylase B"/>
    <property type="match status" value="1"/>
</dbReference>
<protein>
    <submittedName>
        <fullName evidence="2">Glycosyl transferases group 1</fullName>
    </submittedName>
</protein>
<dbReference type="Pfam" id="PF13524">
    <property type="entry name" value="Glyco_trans_1_2"/>
    <property type="match status" value="1"/>
</dbReference>
<dbReference type="STRING" id="487184.SAMN05216421_0341"/>
<name>A0A1H1M0A0_9GAMM</name>
<sequence>MNILWLTQSYEVHAFDRLAESLGAFASVTLSPLDAAQQADLSETLATYDFSTYDRVMTTLRTKKEMKQWKVMRDIPNLVIFEYDACQNYIVQSKYRGRFSTYFRRLAHPRIIVSGATVANKFRREGFDVHFLPKGYDASVIHDHGMERNIPLGFIGKVHSDVYRQRGELLEELSRRHELQLLRTAPGLDYARTLARIEIFVSADIGLGEYMAKNFEAMGAGCLLMAYDHGIEETRALGFEDMKNVVLFKDADEFAAKLETLRARPEAIRTIARNGQLLAESRFAFQRMGERLYDILAQPLMPRSDRLSWRDRWFG</sequence>
<proteinExistence type="predicted"/>
<keyword evidence="2" id="KW-0808">Transferase</keyword>
<dbReference type="OrthoDB" id="9178495at2"/>
<dbReference type="SUPFAM" id="SSF53756">
    <property type="entry name" value="UDP-Glycosyltransferase/glycogen phosphorylase"/>
    <property type="match status" value="1"/>
</dbReference>
<evidence type="ECO:0000313" key="2">
    <source>
        <dbReference type="EMBL" id="SDR80236.1"/>
    </source>
</evidence>
<dbReference type="Proteomes" id="UP000243207">
    <property type="component" value="Chromosome I"/>
</dbReference>
<dbReference type="EMBL" id="LT629736">
    <property type="protein sequence ID" value="SDR80236.1"/>
    <property type="molecule type" value="Genomic_DNA"/>
</dbReference>
<dbReference type="InterPro" id="IPR055259">
    <property type="entry name" value="YkvP/CgeB_Glyco_trans-like"/>
</dbReference>
<dbReference type="RefSeq" id="WP_093391524.1">
    <property type="nucleotide sequence ID" value="NZ_LT629736.1"/>
</dbReference>